<evidence type="ECO:0000256" key="7">
    <source>
        <dbReference type="ARBA" id="ARBA00022723"/>
    </source>
</evidence>
<dbReference type="OrthoDB" id="7845843at2"/>
<feature type="domain" description="RNase H type-1" evidence="12">
    <location>
        <begin position="1"/>
        <end position="143"/>
    </location>
</feature>
<comment type="caution">
    <text evidence="13">The sequence shown here is derived from an EMBL/GenBank/DDBJ whole genome shotgun (WGS) entry which is preliminary data.</text>
</comment>
<dbReference type="NCBIfam" id="NF001236">
    <property type="entry name" value="PRK00203.1"/>
    <property type="match status" value="1"/>
</dbReference>
<dbReference type="InterPro" id="IPR012337">
    <property type="entry name" value="RNaseH-like_sf"/>
</dbReference>
<feature type="binding site" evidence="11">
    <location>
        <position position="10"/>
    </location>
    <ligand>
        <name>Mg(2+)</name>
        <dbReference type="ChEBI" id="CHEBI:18420"/>
        <label>2</label>
    </ligand>
</feature>
<dbReference type="RefSeq" id="WP_046444339.1">
    <property type="nucleotide sequence ID" value="NZ_CAUERS010000107.1"/>
</dbReference>
<dbReference type="PROSITE" id="PS50879">
    <property type="entry name" value="RNASE_H_1"/>
    <property type="match status" value="1"/>
</dbReference>
<dbReference type="InterPro" id="IPR050092">
    <property type="entry name" value="RNase_H"/>
</dbReference>
<evidence type="ECO:0000313" key="13">
    <source>
        <dbReference type="EMBL" id="KKI49901.1"/>
    </source>
</evidence>
<dbReference type="Gene3D" id="3.30.420.10">
    <property type="entry name" value="Ribonuclease H-like superfamily/Ribonuclease H"/>
    <property type="match status" value="1"/>
</dbReference>
<keyword evidence="11" id="KW-0963">Cytoplasm</keyword>
<feature type="binding site" evidence="11">
    <location>
        <position position="10"/>
    </location>
    <ligand>
        <name>Mg(2+)</name>
        <dbReference type="ChEBI" id="CHEBI:18420"/>
        <label>1</label>
    </ligand>
</feature>
<comment type="subcellular location">
    <subcellularLocation>
        <location evidence="11">Cytoplasm</location>
    </subcellularLocation>
</comment>
<gene>
    <name evidence="11" type="primary">rnhA</name>
    <name evidence="13" type="ORF">CHK_2517</name>
</gene>
<evidence type="ECO:0000256" key="3">
    <source>
        <dbReference type="ARBA" id="ARBA00005300"/>
    </source>
</evidence>
<dbReference type="PANTHER" id="PTHR10642">
    <property type="entry name" value="RIBONUCLEASE H1"/>
    <property type="match status" value="1"/>
</dbReference>
<dbReference type="HAMAP" id="MF_00042">
    <property type="entry name" value="RNase_H"/>
    <property type="match status" value="1"/>
</dbReference>
<dbReference type="PANTHER" id="PTHR10642:SF26">
    <property type="entry name" value="RIBONUCLEASE H1"/>
    <property type="match status" value="1"/>
</dbReference>
<evidence type="ECO:0000313" key="14">
    <source>
        <dbReference type="Proteomes" id="UP000034076"/>
    </source>
</evidence>
<comment type="function">
    <text evidence="2 11">Endonuclease that specifically degrades the RNA of RNA-DNA hybrids.</text>
</comment>
<dbReference type="InterPro" id="IPR022892">
    <property type="entry name" value="RNaseHI"/>
</dbReference>
<dbReference type="GO" id="GO:0004523">
    <property type="term" value="F:RNA-DNA hybrid ribonuclease activity"/>
    <property type="evidence" value="ECO:0007669"/>
    <property type="project" value="UniProtKB-UniRule"/>
</dbReference>
<dbReference type="STRING" id="270498.CHK_2517"/>
<keyword evidence="6 11" id="KW-0540">Nuclease</keyword>
<evidence type="ECO:0000256" key="11">
    <source>
        <dbReference type="HAMAP-Rule" id="MF_00042"/>
    </source>
</evidence>
<dbReference type="EC" id="3.1.26.4" evidence="5 11"/>
<evidence type="ECO:0000256" key="6">
    <source>
        <dbReference type="ARBA" id="ARBA00022722"/>
    </source>
</evidence>
<protein>
    <recommendedName>
        <fullName evidence="5 11">Ribonuclease H</fullName>
        <shortName evidence="11">RNase H</shortName>
        <ecNumber evidence="5 11">3.1.26.4</ecNumber>
    </recommendedName>
</protein>
<accession>A0A0M2NG11</accession>
<evidence type="ECO:0000256" key="4">
    <source>
        <dbReference type="ARBA" id="ARBA00011245"/>
    </source>
</evidence>
<comment type="subunit">
    <text evidence="4 11">Monomer.</text>
</comment>
<feature type="binding site" evidence="11">
    <location>
        <position position="135"/>
    </location>
    <ligand>
        <name>Mg(2+)</name>
        <dbReference type="ChEBI" id="CHEBI:18420"/>
        <label>2</label>
    </ligand>
</feature>
<dbReference type="FunFam" id="3.30.420.10:FF:000089">
    <property type="entry name" value="Ribonuclease H"/>
    <property type="match status" value="1"/>
</dbReference>
<dbReference type="SUPFAM" id="SSF53098">
    <property type="entry name" value="Ribonuclease H-like"/>
    <property type="match status" value="1"/>
</dbReference>
<dbReference type="Pfam" id="PF00075">
    <property type="entry name" value="RNase_H"/>
    <property type="match status" value="1"/>
</dbReference>
<dbReference type="GO" id="GO:0000287">
    <property type="term" value="F:magnesium ion binding"/>
    <property type="evidence" value="ECO:0007669"/>
    <property type="project" value="UniProtKB-UniRule"/>
</dbReference>
<dbReference type="GO" id="GO:0003676">
    <property type="term" value="F:nucleic acid binding"/>
    <property type="evidence" value="ECO:0007669"/>
    <property type="project" value="InterPro"/>
</dbReference>
<comment type="similarity">
    <text evidence="3 11">Belongs to the RNase H family.</text>
</comment>
<proteinExistence type="inferred from homology"/>
<keyword evidence="7 11" id="KW-0479">Metal-binding</keyword>
<dbReference type="CDD" id="cd09278">
    <property type="entry name" value="RNase_HI_prokaryote_like"/>
    <property type="match status" value="1"/>
</dbReference>
<dbReference type="Proteomes" id="UP000034076">
    <property type="component" value="Unassembled WGS sequence"/>
</dbReference>
<name>A0A0M2NG11_9FIRM</name>
<keyword evidence="14" id="KW-1185">Reference proteome</keyword>
<sequence>MLKEVILYCDGACSGNPGPGGWGCVLDYKGNRKELSGYLPDTTNNRMELMAAIQGLLALKERCSVRVFTDSAYIHNAFDKGWIIAWQNNGWKTASKKPVENQDLWKQLLNETKNHVVKWYKVKGHADDELNNLCDKLARDQIKKNVKS</sequence>
<comment type="cofactor">
    <cofactor evidence="11">
        <name>Mg(2+)</name>
        <dbReference type="ChEBI" id="CHEBI:18420"/>
    </cofactor>
    <text evidence="11">Binds 1 Mg(2+) ion per subunit. May bind a second metal ion at a regulatory site, or after substrate binding.</text>
</comment>
<dbReference type="EMBL" id="LAYJ01000115">
    <property type="protein sequence ID" value="KKI49901.1"/>
    <property type="molecule type" value="Genomic_DNA"/>
</dbReference>
<dbReference type="PATRIC" id="fig|270498.16.peg.1263"/>
<feature type="binding site" evidence="11">
    <location>
        <position position="48"/>
    </location>
    <ligand>
        <name>Mg(2+)</name>
        <dbReference type="ChEBI" id="CHEBI:18420"/>
        <label>1</label>
    </ligand>
</feature>
<evidence type="ECO:0000256" key="1">
    <source>
        <dbReference type="ARBA" id="ARBA00000077"/>
    </source>
</evidence>
<reference evidence="13 14" key="1">
    <citation type="submission" date="2015-04" db="EMBL/GenBank/DDBJ databases">
        <title>Draft genome sequence of bacteremic isolate Catabacter hongkongensis type strain HKU16T.</title>
        <authorList>
            <person name="Lau S.K."/>
            <person name="Teng J.L."/>
            <person name="Huang Y."/>
            <person name="Curreem S.O."/>
            <person name="Tsui S.K."/>
            <person name="Woo P.C."/>
        </authorList>
    </citation>
    <scope>NUCLEOTIDE SEQUENCE [LARGE SCALE GENOMIC DNA]</scope>
    <source>
        <strain evidence="13 14">HKU16</strain>
    </source>
</reference>
<dbReference type="InterPro" id="IPR002156">
    <property type="entry name" value="RNaseH_domain"/>
</dbReference>
<keyword evidence="8 11" id="KW-0255">Endonuclease</keyword>
<comment type="catalytic activity">
    <reaction evidence="1 11">
        <text>Endonucleolytic cleavage to 5'-phosphomonoester.</text>
        <dbReference type="EC" id="3.1.26.4"/>
    </reaction>
</comment>
<keyword evidence="10 11" id="KW-0460">Magnesium</keyword>
<evidence type="ECO:0000256" key="2">
    <source>
        <dbReference type="ARBA" id="ARBA00004065"/>
    </source>
</evidence>
<evidence type="ECO:0000256" key="10">
    <source>
        <dbReference type="ARBA" id="ARBA00022842"/>
    </source>
</evidence>
<keyword evidence="9 11" id="KW-0378">Hydrolase</keyword>
<evidence type="ECO:0000256" key="9">
    <source>
        <dbReference type="ARBA" id="ARBA00022801"/>
    </source>
</evidence>
<feature type="binding site" evidence="11">
    <location>
        <position position="70"/>
    </location>
    <ligand>
        <name>Mg(2+)</name>
        <dbReference type="ChEBI" id="CHEBI:18420"/>
        <label>1</label>
    </ligand>
</feature>
<evidence type="ECO:0000256" key="5">
    <source>
        <dbReference type="ARBA" id="ARBA00012180"/>
    </source>
</evidence>
<dbReference type="GO" id="GO:0043137">
    <property type="term" value="P:DNA replication, removal of RNA primer"/>
    <property type="evidence" value="ECO:0007669"/>
    <property type="project" value="TreeGrafter"/>
</dbReference>
<dbReference type="GO" id="GO:0005737">
    <property type="term" value="C:cytoplasm"/>
    <property type="evidence" value="ECO:0007669"/>
    <property type="project" value="UniProtKB-SubCell"/>
</dbReference>
<organism evidence="13 14">
    <name type="scientific">Christensenella hongkongensis</name>
    <dbReference type="NCBI Taxonomy" id="270498"/>
    <lineage>
        <taxon>Bacteria</taxon>
        <taxon>Bacillati</taxon>
        <taxon>Bacillota</taxon>
        <taxon>Clostridia</taxon>
        <taxon>Christensenellales</taxon>
        <taxon>Christensenellaceae</taxon>
        <taxon>Christensenella</taxon>
    </lineage>
</organism>
<evidence type="ECO:0000256" key="8">
    <source>
        <dbReference type="ARBA" id="ARBA00022759"/>
    </source>
</evidence>
<dbReference type="InterPro" id="IPR036397">
    <property type="entry name" value="RNaseH_sf"/>
</dbReference>
<dbReference type="AlphaFoldDB" id="A0A0M2NG11"/>
<evidence type="ECO:0000259" key="12">
    <source>
        <dbReference type="PROSITE" id="PS50879"/>
    </source>
</evidence>